<evidence type="ECO:0008006" key="4">
    <source>
        <dbReference type="Google" id="ProtNLM"/>
    </source>
</evidence>
<dbReference type="EMBL" id="JABKKJ010000013">
    <property type="protein sequence ID" value="NPE25516.1"/>
    <property type="molecule type" value="Genomic_DNA"/>
</dbReference>
<organism evidence="2 3">
    <name type="scientific">Xylanibacter caecicola</name>
    <dbReference type="NCBI Taxonomy" id="2736294"/>
    <lineage>
        <taxon>Bacteria</taxon>
        <taxon>Pseudomonadati</taxon>
        <taxon>Bacteroidota</taxon>
        <taxon>Bacteroidia</taxon>
        <taxon>Bacteroidales</taxon>
        <taxon>Prevotellaceae</taxon>
        <taxon>Xylanibacter</taxon>
    </lineage>
</organism>
<reference evidence="2 3" key="1">
    <citation type="submission" date="2020-05" db="EMBL/GenBank/DDBJ databases">
        <title>Distinct polysaccharide utilization as determinants for interspecies competition between intestinal Prevotella spp.</title>
        <authorList>
            <person name="Galvez E.J.C."/>
            <person name="Iljazovic A."/>
            <person name="Strowig T."/>
        </authorList>
    </citation>
    <scope>NUCLEOTIDE SEQUENCE [LARGE SCALE GENOMIC DNA]</scope>
    <source>
        <strain evidence="2 3">PCHR</strain>
    </source>
</reference>
<name>A0ABX2B1X8_9BACT</name>
<comment type="caution">
    <text evidence="2">The sequence shown here is derived from an EMBL/GenBank/DDBJ whole genome shotgun (WGS) entry which is preliminary data.</text>
</comment>
<evidence type="ECO:0000256" key="1">
    <source>
        <dbReference type="SAM" id="SignalP"/>
    </source>
</evidence>
<protein>
    <recommendedName>
        <fullName evidence="4">DUF4890 domain-containing protein</fullName>
    </recommendedName>
</protein>
<accession>A0ABX2B1X8</accession>
<sequence length="155" mass="18208">MRSFVKTLMLAVALTVCCGTVCAQKSDKQQRLTREQLAEKQARHIAGVMAMDDATSERFVDTYCKCQKEIWALGPRRGKGGRRHAQTGTDAECQKEIKDRFDHSRRILDIRQKYYEEYSKFLTQKQIKRVYELERQMMSRLAKRNGNGYRKGHRR</sequence>
<keyword evidence="3" id="KW-1185">Reference proteome</keyword>
<proteinExistence type="predicted"/>
<dbReference type="Proteomes" id="UP000820977">
    <property type="component" value="Unassembled WGS sequence"/>
</dbReference>
<evidence type="ECO:0000313" key="3">
    <source>
        <dbReference type="Proteomes" id="UP000820977"/>
    </source>
</evidence>
<feature type="signal peptide" evidence="1">
    <location>
        <begin position="1"/>
        <end position="23"/>
    </location>
</feature>
<evidence type="ECO:0000313" key="2">
    <source>
        <dbReference type="EMBL" id="NPE25516.1"/>
    </source>
</evidence>
<keyword evidence="1" id="KW-0732">Signal</keyword>
<feature type="chain" id="PRO_5045854274" description="DUF4890 domain-containing protein" evidence="1">
    <location>
        <begin position="24"/>
        <end position="155"/>
    </location>
</feature>
<dbReference type="RefSeq" id="WP_172344983.1">
    <property type="nucleotide sequence ID" value="NZ_CASTNK010000022.1"/>
</dbReference>
<gene>
    <name evidence="2" type="ORF">HPS54_08330</name>
</gene>